<protein>
    <recommendedName>
        <fullName evidence="5">Glutathione S-transferase omega</fullName>
        <shortName evidence="5">GSTO</shortName>
        <ecNumber evidence="5">1.20.4.2</ecNumber>
        <ecNumber evidence="5">1.8.5.1</ecNumber>
        <ecNumber evidence="5">2.5.1.18</ecNumber>
    </recommendedName>
    <alternativeName>
        <fullName evidence="5">Glutathione-dependent dehydroascorbate reductase</fullName>
    </alternativeName>
    <alternativeName>
        <fullName evidence="5">Monomethylarsonic acid reductase</fullName>
    </alternativeName>
</protein>
<dbReference type="EC" id="1.20.4.2" evidence="5"/>
<dbReference type="Proteomes" id="UP000694888">
    <property type="component" value="Unplaced"/>
</dbReference>
<sequence>MSSLSKVQLYCAWFCPFAQRAWIALNEKQVDYEYIETDPYNKTPEFLSVCPRGLVPSVVHNGKPIYESIVLVEYIDEVWKKEVNLLPDDPYDRAMAKIWVDFISKKIVPVFYAILQKQDKAGQETAKEAFMKNLETLTGAMSKQGPYFFGANFGFVDIMLVPYTFRLRLLAHYRGLEVPTNGVFERLQTWMKAAHSRESVKSTLPEWERLVAVYQRYADNTAKTEVAEAIRAGTALP</sequence>
<evidence type="ECO:0000259" key="7">
    <source>
        <dbReference type="PROSITE" id="PS50405"/>
    </source>
</evidence>
<evidence type="ECO:0000256" key="2">
    <source>
        <dbReference type="ARBA" id="ARBA00022679"/>
    </source>
</evidence>
<dbReference type="InterPro" id="IPR045073">
    <property type="entry name" value="Omega/Tau-like"/>
</dbReference>
<dbReference type="PROSITE" id="PS50405">
    <property type="entry name" value="GST_CTER"/>
    <property type="match status" value="1"/>
</dbReference>
<evidence type="ECO:0000313" key="8">
    <source>
        <dbReference type="Proteomes" id="UP000694888"/>
    </source>
</evidence>
<dbReference type="CDD" id="cd03185">
    <property type="entry name" value="GST_C_Tau"/>
    <property type="match status" value="1"/>
</dbReference>
<dbReference type="InterPro" id="IPR010987">
    <property type="entry name" value="Glutathione-S-Trfase_C-like"/>
</dbReference>
<evidence type="ECO:0000256" key="4">
    <source>
        <dbReference type="ARBA" id="ARBA00047960"/>
    </source>
</evidence>
<feature type="domain" description="GST N-terminal" evidence="6">
    <location>
        <begin position="5"/>
        <end position="83"/>
    </location>
</feature>
<dbReference type="Pfam" id="PF13410">
    <property type="entry name" value="GST_C_2"/>
    <property type="match status" value="1"/>
</dbReference>
<dbReference type="InterPro" id="IPR004045">
    <property type="entry name" value="Glutathione_S-Trfase_N"/>
</dbReference>
<dbReference type="InterPro" id="IPR036249">
    <property type="entry name" value="Thioredoxin-like_sf"/>
</dbReference>
<reference evidence="9" key="1">
    <citation type="submission" date="2025-08" db="UniProtKB">
        <authorList>
            <consortium name="RefSeq"/>
        </authorList>
    </citation>
    <scope>IDENTIFICATION</scope>
</reference>
<dbReference type="RefSeq" id="XP_005095748.1">
    <property type="nucleotide sequence ID" value="XM_005095691.3"/>
</dbReference>
<dbReference type="InterPro" id="IPR036282">
    <property type="entry name" value="Glutathione-S-Trfase_C_sf"/>
</dbReference>
<dbReference type="Gene3D" id="1.20.1050.10">
    <property type="match status" value="1"/>
</dbReference>
<dbReference type="GeneID" id="101855415"/>
<comment type="function">
    <text evidence="5">Exhibits glutathione-dependent thiol transferase activity. Has high dehydroascorbate reductase activity and may contribute to the recycling of ascorbic acid. Participates in the biotransformation of inorganic arsenic and reduces monomethylarsonic acid (MMA).</text>
</comment>
<accession>A0ABM0JKD0</accession>
<dbReference type="SUPFAM" id="SSF52833">
    <property type="entry name" value="Thioredoxin-like"/>
    <property type="match status" value="1"/>
</dbReference>
<evidence type="ECO:0000256" key="1">
    <source>
        <dbReference type="ARBA" id="ARBA00011067"/>
    </source>
</evidence>
<name>A0ABM0JKD0_APLCA</name>
<comment type="similarity">
    <text evidence="1 5">Belongs to the GST superfamily. Omega family.</text>
</comment>
<evidence type="ECO:0000313" key="9">
    <source>
        <dbReference type="RefSeq" id="XP_005095748.1"/>
    </source>
</evidence>
<evidence type="ECO:0000259" key="6">
    <source>
        <dbReference type="PROSITE" id="PS50404"/>
    </source>
</evidence>
<dbReference type="InterPro" id="IPR005442">
    <property type="entry name" value="GST_omega"/>
</dbReference>
<dbReference type="SFLD" id="SFLDS00019">
    <property type="entry name" value="Glutathione_Transferase_(cytos"/>
    <property type="match status" value="1"/>
</dbReference>
<proteinExistence type="inferred from homology"/>
<comment type="catalytic activity">
    <reaction evidence="5">
        <text>methylarsonate + 2 glutathione + H(+) = methylarsonous acid + glutathione disulfide + H2O</text>
        <dbReference type="Rhea" id="RHEA:15969"/>
        <dbReference type="ChEBI" id="CHEBI:15377"/>
        <dbReference type="ChEBI" id="CHEBI:15378"/>
        <dbReference type="ChEBI" id="CHEBI:17826"/>
        <dbReference type="ChEBI" id="CHEBI:33409"/>
        <dbReference type="ChEBI" id="CHEBI:57925"/>
        <dbReference type="ChEBI" id="CHEBI:58297"/>
        <dbReference type="EC" id="1.20.4.2"/>
    </reaction>
</comment>
<dbReference type="Gene3D" id="3.40.30.10">
    <property type="entry name" value="Glutaredoxin"/>
    <property type="match status" value="1"/>
</dbReference>
<evidence type="ECO:0000256" key="5">
    <source>
        <dbReference type="RuleBase" id="RU368071"/>
    </source>
</evidence>
<dbReference type="SFLD" id="SFLDG01152">
    <property type="entry name" value="Main.3:_Omega-_and_Tau-like"/>
    <property type="match status" value="1"/>
</dbReference>
<dbReference type="InterPro" id="IPR040079">
    <property type="entry name" value="Glutathione_S-Trfase"/>
</dbReference>
<dbReference type="InterPro" id="IPR045074">
    <property type="entry name" value="GST_C_Tau"/>
</dbReference>
<evidence type="ECO:0000256" key="3">
    <source>
        <dbReference type="ARBA" id="ARBA00023002"/>
    </source>
</evidence>
<dbReference type="SUPFAM" id="SSF47616">
    <property type="entry name" value="GST C-terminal domain-like"/>
    <property type="match status" value="1"/>
</dbReference>
<dbReference type="EC" id="2.5.1.18" evidence="5"/>
<dbReference type="InterPro" id="IPR050983">
    <property type="entry name" value="GST_Omega/HSP26"/>
</dbReference>
<keyword evidence="8" id="KW-1185">Reference proteome</keyword>
<keyword evidence="3 5" id="KW-0560">Oxidoreductase</keyword>
<keyword evidence="2 5" id="KW-0808">Transferase</keyword>
<dbReference type="Pfam" id="PF13409">
    <property type="entry name" value="GST_N_2"/>
    <property type="match status" value="1"/>
</dbReference>
<dbReference type="PROSITE" id="PS50404">
    <property type="entry name" value="GST_NTER"/>
    <property type="match status" value="1"/>
</dbReference>
<comment type="catalytic activity">
    <reaction evidence="5">
        <text>L-dehydroascorbate + 2 glutathione = glutathione disulfide + L-ascorbate</text>
        <dbReference type="Rhea" id="RHEA:24424"/>
        <dbReference type="ChEBI" id="CHEBI:38290"/>
        <dbReference type="ChEBI" id="CHEBI:57925"/>
        <dbReference type="ChEBI" id="CHEBI:58297"/>
        <dbReference type="ChEBI" id="CHEBI:58539"/>
        <dbReference type="EC" id="1.8.5.1"/>
    </reaction>
</comment>
<gene>
    <name evidence="9" type="primary">LOC101855415</name>
</gene>
<dbReference type="PANTHER" id="PTHR43968">
    <property type="match status" value="1"/>
</dbReference>
<comment type="catalytic activity">
    <reaction evidence="4 5">
        <text>RX + glutathione = an S-substituted glutathione + a halide anion + H(+)</text>
        <dbReference type="Rhea" id="RHEA:16437"/>
        <dbReference type="ChEBI" id="CHEBI:15378"/>
        <dbReference type="ChEBI" id="CHEBI:16042"/>
        <dbReference type="ChEBI" id="CHEBI:17792"/>
        <dbReference type="ChEBI" id="CHEBI:57925"/>
        <dbReference type="ChEBI" id="CHEBI:90779"/>
        <dbReference type="EC" id="2.5.1.18"/>
    </reaction>
</comment>
<dbReference type="PRINTS" id="PR01625">
    <property type="entry name" value="GSTRNSFRASEO"/>
</dbReference>
<dbReference type="SFLD" id="SFLDG00358">
    <property type="entry name" value="Main_(cytGST)"/>
    <property type="match status" value="1"/>
</dbReference>
<dbReference type="PANTHER" id="PTHR43968:SF6">
    <property type="entry name" value="GLUTATHIONE S-TRANSFERASE OMEGA"/>
    <property type="match status" value="1"/>
</dbReference>
<organism evidence="8 9">
    <name type="scientific">Aplysia californica</name>
    <name type="common">California sea hare</name>
    <dbReference type="NCBI Taxonomy" id="6500"/>
    <lineage>
        <taxon>Eukaryota</taxon>
        <taxon>Metazoa</taxon>
        <taxon>Spiralia</taxon>
        <taxon>Lophotrochozoa</taxon>
        <taxon>Mollusca</taxon>
        <taxon>Gastropoda</taxon>
        <taxon>Heterobranchia</taxon>
        <taxon>Euthyneura</taxon>
        <taxon>Tectipleura</taxon>
        <taxon>Aplysiida</taxon>
        <taxon>Aplysioidea</taxon>
        <taxon>Aplysiidae</taxon>
        <taxon>Aplysia</taxon>
    </lineage>
</organism>
<feature type="domain" description="GST C-terminal" evidence="7">
    <location>
        <begin position="89"/>
        <end position="214"/>
    </location>
</feature>
<dbReference type="EC" id="1.8.5.1" evidence="5"/>